<reference evidence="6 7" key="1">
    <citation type="submission" date="2019-03" db="EMBL/GenBank/DDBJ databases">
        <title>Genomic Encyclopedia of Type Strains, Phase IV (KMG-IV): sequencing the most valuable type-strain genomes for metagenomic binning, comparative biology and taxonomic classification.</title>
        <authorList>
            <person name="Goeker M."/>
        </authorList>
    </citation>
    <scope>NUCLEOTIDE SEQUENCE [LARGE SCALE GENOMIC DNA]</scope>
    <source>
        <strain evidence="6 7">DSM 100556</strain>
    </source>
</reference>
<accession>A0A4R1QLL8</accession>
<dbReference type="PANTHER" id="PTHR46847">
    <property type="entry name" value="D-ALLOSE-BINDING PERIPLASMIC PROTEIN-RELATED"/>
    <property type="match status" value="1"/>
</dbReference>
<dbReference type="PROSITE" id="PS51257">
    <property type="entry name" value="PROKAR_LIPOPROTEIN"/>
    <property type="match status" value="1"/>
</dbReference>
<dbReference type="SUPFAM" id="SSF53822">
    <property type="entry name" value="Periplasmic binding protein-like I"/>
    <property type="match status" value="1"/>
</dbReference>
<evidence type="ECO:0000256" key="2">
    <source>
        <dbReference type="ARBA" id="ARBA00007639"/>
    </source>
</evidence>
<comment type="caution">
    <text evidence="6">The sequence shown here is derived from an EMBL/GenBank/DDBJ whole genome shotgun (WGS) entry which is preliminary data.</text>
</comment>
<gene>
    <name evidence="6" type="ORF">EDD76_11932</name>
</gene>
<evidence type="ECO:0000259" key="5">
    <source>
        <dbReference type="Pfam" id="PF13407"/>
    </source>
</evidence>
<dbReference type="InterPro" id="IPR028082">
    <property type="entry name" value="Peripla_BP_I"/>
</dbReference>
<protein>
    <submittedName>
        <fullName evidence="6">Monosaccharide ABC transporter substrate-binding protein (CUT2 family)</fullName>
    </submittedName>
</protein>
<comment type="subcellular location">
    <subcellularLocation>
        <location evidence="1">Cell envelope</location>
    </subcellularLocation>
</comment>
<dbReference type="InterPro" id="IPR025997">
    <property type="entry name" value="SBP_2_dom"/>
</dbReference>
<dbReference type="Proteomes" id="UP000295718">
    <property type="component" value="Unassembled WGS sequence"/>
</dbReference>
<dbReference type="Pfam" id="PF13407">
    <property type="entry name" value="Peripla_BP_4"/>
    <property type="match status" value="1"/>
</dbReference>
<organism evidence="6 7">
    <name type="scientific">Kineothrix alysoides</name>
    <dbReference type="NCBI Taxonomy" id="1469948"/>
    <lineage>
        <taxon>Bacteria</taxon>
        <taxon>Bacillati</taxon>
        <taxon>Bacillota</taxon>
        <taxon>Clostridia</taxon>
        <taxon>Lachnospirales</taxon>
        <taxon>Lachnospiraceae</taxon>
        <taxon>Kineothrix</taxon>
    </lineage>
</organism>
<feature type="signal peptide" evidence="4">
    <location>
        <begin position="1"/>
        <end position="20"/>
    </location>
</feature>
<evidence type="ECO:0000256" key="3">
    <source>
        <dbReference type="ARBA" id="ARBA00022729"/>
    </source>
</evidence>
<dbReference type="OrthoDB" id="9800520at2"/>
<feature type="chain" id="PRO_5038786854" evidence="4">
    <location>
        <begin position="21"/>
        <end position="335"/>
    </location>
</feature>
<feature type="domain" description="Periplasmic binding protein" evidence="5">
    <location>
        <begin position="66"/>
        <end position="316"/>
    </location>
</feature>
<dbReference type="GO" id="GO:0030313">
    <property type="term" value="C:cell envelope"/>
    <property type="evidence" value="ECO:0007669"/>
    <property type="project" value="UniProtKB-SubCell"/>
</dbReference>
<dbReference type="GO" id="GO:0030246">
    <property type="term" value="F:carbohydrate binding"/>
    <property type="evidence" value="ECO:0007669"/>
    <property type="project" value="UniProtKB-ARBA"/>
</dbReference>
<name>A0A4R1QLL8_9FIRM</name>
<sequence length="335" mass="34251">MKRRLCSVLLSVVVAASMLAGCGSKETAPAAETSTAPAAEETAQAPAEEAAAEETAAAESYKVYLITMDQMDQHWVNVDGGCKKAAEELGNVEYKWLAPDVKDDAKQIECINNAVADNADAILLAANGPDAVTAALEEAVAAGVKIIYVDSAADFEGEVTFATDNQAAGKTAGDEMLKALTDKGITSGKIGVVNVNAATASCVARETGFRSAFEGSDFEILETQYSEGDAAKSKDIAANYITSGCVGIFGANEGSTTGVGNAIQEAGDDVIGVGFDKSDTILSLIKDGYLLATMAQNPDVMGYEGLKAAVAVLGGESFGGAVTDTGVSVITKEGL</sequence>
<dbReference type="EMBL" id="SLUO01000019">
    <property type="protein sequence ID" value="TCL54609.1"/>
    <property type="molecule type" value="Genomic_DNA"/>
</dbReference>
<keyword evidence="7" id="KW-1185">Reference proteome</keyword>
<comment type="similarity">
    <text evidence="2">Belongs to the bacterial solute-binding protein 2 family.</text>
</comment>
<evidence type="ECO:0000313" key="6">
    <source>
        <dbReference type="EMBL" id="TCL54609.1"/>
    </source>
</evidence>
<dbReference type="AlphaFoldDB" id="A0A4R1QLL8"/>
<evidence type="ECO:0000313" key="7">
    <source>
        <dbReference type="Proteomes" id="UP000295718"/>
    </source>
</evidence>
<dbReference type="RefSeq" id="WP_031391939.1">
    <property type="nucleotide sequence ID" value="NZ_JPNB01000002.1"/>
</dbReference>
<evidence type="ECO:0000256" key="4">
    <source>
        <dbReference type="SAM" id="SignalP"/>
    </source>
</evidence>
<dbReference type="Gene3D" id="3.40.50.2300">
    <property type="match status" value="2"/>
</dbReference>
<dbReference type="STRING" id="1469948.GCA_000732725_03305"/>
<dbReference type="PANTHER" id="PTHR46847:SF1">
    <property type="entry name" value="D-ALLOSE-BINDING PERIPLASMIC PROTEIN-RELATED"/>
    <property type="match status" value="1"/>
</dbReference>
<evidence type="ECO:0000256" key="1">
    <source>
        <dbReference type="ARBA" id="ARBA00004196"/>
    </source>
</evidence>
<dbReference type="CDD" id="cd20008">
    <property type="entry name" value="PBP1_ABC_sugar_binding-like"/>
    <property type="match status" value="1"/>
</dbReference>
<proteinExistence type="inferred from homology"/>
<keyword evidence="3 4" id="KW-0732">Signal</keyword>